<evidence type="ECO:0000256" key="3">
    <source>
        <dbReference type="SAM" id="Phobius"/>
    </source>
</evidence>
<evidence type="ECO:0000313" key="6">
    <source>
        <dbReference type="EMBL" id="MCF2532684.1"/>
    </source>
</evidence>
<evidence type="ECO:0000256" key="1">
    <source>
        <dbReference type="ARBA" id="ARBA00006068"/>
    </source>
</evidence>
<dbReference type="AlphaFoldDB" id="A0AA41Q6W3"/>
<keyword evidence="3" id="KW-0472">Membrane</keyword>
<reference evidence="6" key="1">
    <citation type="submission" date="2022-01" db="EMBL/GenBank/DDBJ databases">
        <title>Genome-Based Taxonomic Classification of the Phylum Actinobacteria.</title>
        <authorList>
            <person name="Gao Y."/>
        </authorList>
    </citation>
    <scope>NUCLEOTIDE SEQUENCE</scope>
    <source>
        <strain evidence="6">KLBMP 8922</strain>
    </source>
</reference>
<dbReference type="Pfam" id="PF13399">
    <property type="entry name" value="LytR_C"/>
    <property type="match status" value="1"/>
</dbReference>
<organism evidence="6 7">
    <name type="scientific">Yinghuangia soli</name>
    <dbReference type="NCBI Taxonomy" id="2908204"/>
    <lineage>
        <taxon>Bacteria</taxon>
        <taxon>Bacillati</taxon>
        <taxon>Actinomycetota</taxon>
        <taxon>Actinomycetes</taxon>
        <taxon>Kitasatosporales</taxon>
        <taxon>Streptomycetaceae</taxon>
        <taxon>Yinghuangia</taxon>
    </lineage>
</organism>
<dbReference type="InterPro" id="IPR027381">
    <property type="entry name" value="LytR/CpsA/Psr_C"/>
</dbReference>
<dbReference type="Proteomes" id="UP001165378">
    <property type="component" value="Unassembled WGS sequence"/>
</dbReference>
<feature type="compositionally biased region" description="Polar residues" evidence="2">
    <location>
        <begin position="598"/>
        <end position="611"/>
    </location>
</feature>
<dbReference type="InterPro" id="IPR050922">
    <property type="entry name" value="LytR/CpsA/Psr_CW_biosynth"/>
</dbReference>
<evidence type="ECO:0000259" key="4">
    <source>
        <dbReference type="Pfam" id="PF03816"/>
    </source>
</evidence>
<evidence type="ECO:0000256" key="2">
    <source>
        <dbReference type="SAM" id="MobiDB-lite"/>
    </source>
</evidence>
<dbReference type="EMBL" id="JAKFHA010000037">
    <property type="protein sequence ID" value="MCF2532684.1"/>
    <property type="molecule type" value="Genomic_DNA"/>
</dbReference>
<feature type="compositionally biased region" description="Low complexity" evidence="2">
    <location>
        <begin position="445"/>
        <end position="460"/>
    </location>
</feature>
<feature type="compositionally biased region" description="Low complexity" evidence="2">
    <location>
        <begin position="566"/>
        <end position="591"/>
    </location>
</feature>
<name>A0AA41Q6W3_9ACTN</name>
<dbReference type="NCBIfam" id="TIGR00350">
    <property type="entry name" value="lytR_cpsA_psr"/>
    <property type="match status" value="1"/>
</dbReference>
<dbReference type="Pfam" id="PF03816">
    <property type="entry name" value="LytR_cpsA_psr"/>
    <property type="match status" value="1"/>
</dbReference>
<dbReference type="PANTHER" id="PTHR33392">
    <property type="entry name" value="POLYISOPRENYL-TEICHOIC ACID--PEPTIDOGLYCAN TEICHOIC ACID TRANSFERASE TAGU"/>
    <property type="match status" value="1"/>
</dbReference>
<sequence length="611" mass="64428">MNARNAPRHGQSDNEFDGLDDADVADLWVMDPDTGNYQLRSPGPAAPAPRRGEPDDDDPFASLYRDSAGSAGGSRARTVAPQRSEPDVEPRTSRRTAAAAAPPPRSKAKKRLKWTAIGLAVVLVVIAGAAYGYYWYLNNRIKKTERSGANEVPKAAADEFGRVPLNILLIGSDTRVGEGNTGYGDKGHEGLADTTILMHLSADRSNATMVSIPRDTMVDRPSCKYDKGVQPASTNKVQFNTTLRAPGGAPCTVATVERMLGVQVDHYLMIDFKGVKEMTKAVDGVPINLCEPINDPVRPNKQGGTGLKLPAGPQRLEGNDALQFLRARHAFGDGSDLARIEAQKSFLMALAREIKTSATWKDPAAVIGIAQAATGNLQVDKGLGSINKLVGLGNEIKKVPEKRMAFTTLPIEPYPGNPEAWVQQRQPDANKLWEALRTDTAVTKGDPAAPVPGAAPETPVAAPPAPPTVDPSTVRVTVRNTTKYPKAKAVATQLTELKYKATADTANSGTPRDNSVVKYPKGKADTAKQIAAAVGMSPLAIEESTAAGSTFELVIGSDFPGLTGAAPTKGTTAGAPGTTAASAPPIAVPPAEELKLNTADNTSCISTGKKR</sequence>
<feature type="region of interest" description="Disordered" evidence="2">
    <location>
        <begin position="1"/>
        <end position="107"/>
    </location>
</feature>
<feature type="transmembrane region" description="Helical" evidence="3">
    <location>
        <begin position="114"/>
        <end position="136"/>
    </location>
</feature>
<keyword evidence="3" id="KW-1133">Transmembrane helix</keyword>
<comment type="caution">
    <text evidence="6">The sequence shown here is derived from an EMBL/GenBank/DDBJ whole genome shotgun (WGS) entry which is preliminary data.</text>
</comment>
<protein>
    <submittedName>
        <fullName evidence="6">LCP family protein</fullName>
    </submittedName>
</protein>
<proteinExistence type="inferred from homology"/>
<feature type="domain" description="Cell envelope-related transcriptional attenuator" evidence="4">
    <location>
        <begin position="192"/>
        <end position="355"/>
    </location>
</feature>
<feature type="domain" description="LytR/CpsA/Psr regulator C-terminal" evidence="5">
    <location>
        <begin position="473"/>
        <end position="559"/>
    </location>
</feature>
<feature type="region of interest" description="Disordered" evidence="2">
    <location>
        <begin position="566"/>
        <end position="611"/>
    </location>
</feature>
<feature type="region of interest" description="Disordered" evidence="2">
    <location>
        <begin position="443"/>
        <end position="472"/>
    </location>
</feature>
<keyword evidence="7" id="KW-1185">Reference proteome</keyword>
<gene>
    <name evidence="6" type="ORF">LZ495_36500</name>
</gene>
<evidence type="ECO:0000259" key="5">
    <source>
        <dbReference type="Pfam" id="PF13399"/>
    </source>
</evidence>
<dbReference type="Gene3D" id="3.40.630.190">
    <property type="entry name" value="LCP protein"/>
    <property type="match status" value="1"/>
</dbReference>
<keyword evidence="3" id="KW-0812">Transmembrane</keyword>
<accession>A0AA41Q6W3</accession>
<evidence type="ECO:0000313" key="7">
    <source>
        <dbReference type="Proteomes" id="UP001165378"/>
    </source>
</evidence>
<feature type="compositionally biased region" description="Acidic residues" evidence="2">
    <location>
        <begin position="14"/>
        <end position="24"/>
    </location>
</feature>
<dbReference type="InterPro" id="IPR004474">
    <property type="entry name" value="LytR_CpsA_psr"/>
</dbReference>
<comment type="similarity">
    <text evidence="1">Belongs to the LytR/CpsA/Psr (LCP) family.</text>
</comment>
<dbReference type="PANTHER" id="PTHR33392:SF6">
    <property type="entry name" value="POLYISOPRENYL-TEICHOIC ACID--PEPTIDOGLYCAN TEICHOIC ACID TRANSFERASE TAGU"/>
    <property type="match status" value="1"/>
</dbReference>
<dbReference type="RefSeq" id="WP_235057457.1">
    <property type="nucleotide sequence ID" value="NZ_JAKFHA010000037.1"/>
</dbReference>